<feature type="coiled-coil region" evidence="1">
    <location>
        <begin position="31"/>
        <end position="114"/>
    </location>
</feature>
<keyword evidence="1" id="KW-0175">Coiled coil</keyword>
<protein>
    <submittedName>
        <fullName evidence="2">Uncharacterized protein</fullName>
    </submittedName>
</protein>
<name>A0ABR3GW92_9PEZI</name>
<gene>
    <name evidence="2" type="ORF">Q9L58_000720</name>
</gene>
<sequence>MASAVDERIYGSKNSSTQMQKIITETWDTILLKLKAELKDTRLKIVTLIREKNDREEKVKQLEAQLEINLKKLERTHQENKELNRENEKLKKEVLQMEEKLKGTDEAIEKLTRDIRRQYRTHWDSQTRWLAESLKPLRDLAQECKQTTQLGGRIKELDSYLGEAHIRNREHKVEALAYNAQLSELQAESEWRRKLAEETVAMREQQITTLTEVTPRFGQQDDTEMIPKDDDYFATEFSCLANAIQQWVFRHFHGAPNQNFDCLLQASFEATVLKASKDSRDMLDAISAIVAYQLVACVFPLFPPLQTANPYNPFWALFSHIGDADSQRQKWCAKTAGMVFRHDKDKKAFEEAVKTVASSLEILFGIMAAEKSQEHLRNRGLHDLVKKAASLAADAARQYSVLEICYVTPGDIFSSNIMEDTMAAAEEEGNDSIVSVVLFPQVVRKDHDQGSICILKAKVRTGCP</sequence>
<organism evidence="2 3">
    <name type="scientific">Discina gigas</name>
    <dbReference type="NCBI Taxonomy" id="1032678"/>
    <lineage>
        <taxon>Eukaryota</taxon>
        <taxon>Fungi</taxon>
        <taxon>Dikarya</taxon>
        <taxon>Ascomycota</taxon>
        <taxon>Pezizomycotina</taxon>
        <taxon>Pezizomycetes</taxon>
        <taxon>Pezizales</taxon>
        <taxon>Discinaceae</taxon>
        <taxon>Discina</taxon>
    </lineage>
</organism>
<evidence type="ECO:0000313" key="2">
    <source>
        <dbReference type="EMBL" id="KAL0640162.1"/>
    </source>
</evidence>
<dbReference type="Proteomes" id="UP001447188">
    <property type="component" value="Unassembled WGS sequence"/>
</dbReference>
<proteinExistence type="predicted"/>
<accession>A0ABR3GW92</accession>
<dbReference type="EMBL" id="JBBBZM010000005">
    <property type="protein sequence ID" value="KAL0640162.1"/>
    <property type="molecule type" value="Genomic_DNA"/>
</dbReference>
<comment type="caution">
    <text evidence="2">The sequence shown here is derived from an EMBL/GenBank/DDBJ whole genome shotgun (WGS) entry which is preliminary data.</text>
</comment>
<evidence type="ECO:0000313" key="3">
    <source>
        <dbReference type="Proteomes" id="UP001447188"/>
    </source>
</evidence>
<keyword evidence="3" id="KW-1185">Reference proteome</keyword>
<reference evidence="2 3" key="1">
    <citation type="submission" date="2024-02" db="EMBL/GenBank/DDBJ databases">
        <title>Discinaceae phylogenomics.</title>
        <authorList>
            <person name="Dirks A.C."/>
            <person name="James T.Y."/>
        </authorList>
    </citation>
    <scope>NUCLEOTIDE SEQUENCE [LARGE SCALE GENOMIC DNA]</scope>
    <source>
        <strain evidence="2 3">ACD0624</strain>
    </source>
</reference>
<evidence type="ECO:0000256" key="1">
    <source>
        <dbReference type="SAM" id="Coils"/>
    </source>
</evidence>